<dbReference type="AlphaFoldDB" id="A0A4Y9RVL5"/>
<proteinExistence type="predicted"/>
<keyword evidence="3" id="KW-1185">Reference proteome</keyword>
<dbReference type="Proteomes" id="UP000297729">
    <property type="component" value="Unassembled WGS sequence"/>
</dbReference>
<evidence type="ECO:0000313" key="2">
    <source>
        <dbReference type="EMBL" id="TFW11659.1"/>
    </source>
</evidence>
<name>A0A4Y9RVL5_9BURK</name>
<evidence type="ECO:0000313" key="3">
    <source>
        <dbReference type="Proteomes" id="UP000297729"/>
    </source>
</evidence>
<gene>
    <name evidence="2" type="ORF">E4L98_29595</name>
</gene>
<feature type="domain" description="Immunity protein 35" evidence="1">
    <location>
        <begin position="28"/>
        <end position="93"/>
    </location>
</feature>
<protein>
    <recommendedName>
        <fullName evidence="1">Immunity protein 35 domain-containing protein</fullName>
    </recommendedName>
</protein>
<comment type="caution">
    <text evidence="2">The sequence shown here is derived from an EMBL/GenBank/DDBJ whole genome shotgun (WGS) entry which is preliminary data.</text>
</comment>
<sequence>MFSTRDKVMDTISRDAAVQIATAKVHELADAAGDDFALTHEVREIEQGWVFFFNSADFVRTGDYLTALAGNGPLMVLRNGTVIMLPSVEPWEEVIAKMPSRQQAQARQNHSA</sequence>
<accession>A0A4Y9RVL5</accession>
<reference evidence="2 3" key="1">
    <citation type="submission" date="2019-03" db="EMBL/GenBank/DDBJ databases">
        <title>Draft Genome Sequence of Duganella callidus sp. nov., a Novel Duganella Species Isolated from Cultivated Soil.</title>
        <authorList>
            <person name="Raths R."/>
            <person name="Peta V."/>
            <person name="Bucking H."/>
        </authorList>
    </citation>
    <scope>NUCLEOTIDE SEQUENCE [LARGE SCALE GENOMIC DNA]</scope>
    <source>
        <strain evidence="2 3">DN04</strain>
    </source>
</reference>
<evidence type="ECO:0000259" key="1">
    <source>
        <dbReference type="Pfam" id="PF15567"/>
    </source>
</evidence>
<dbReference type="OrthoDB" id="3542635at2"/>
<dbReference type="Pfam" id="PF15567">
    <property type="entry name" value="Imm35"/>
    <property type="match status" value="1"/>
</dbReference>
<dbReference type="EMBL" id="SPVG01000279">
    <property type="protein sequence ID" value="TFW11659.1"/>
    <property type="molecule type" value="Genomic_DNA"/>
</dbReference>
<organism evidence="2 3">
    <name type="scientific">Duganella callida</name>
    <dbReference type="NCBI Taxonomy" id="2561932"/>
    <lineage>
        <taxon>Bacteria</taxon>
        <taxon>Pseudomonadati</taxon>
        <taxon>Pseudomonadota</taxon>
        <taxon>Betaproteobacteria</taxon>
        <taxon>Burkholderiales</taxon>
        <taxon>Oxalobacteraceae</taxon>
        <taxon>Telluria group</taxon>
        <taxon>Duganella</taxon>
    </lineage>
</organism>
<dbReference type="InterPro" id="IPR029082">
    <property type="entry name" value="Imm35"/>
</dbReference>